<organism evidence="10 11">
    <name type="scientific">Allacma fusca</name>
    <dbReference type="NCBI Taxonomy" id="39272"/>
    <lineage>
        <taxon>Eukaryota</taxon>
        <taxon>Metazoa</taxon>
        <taxon>Ecdysozoa</taxon>
        <taxon>Arthropoda</taxon>
        <taxon>Hexapoda</taxon>
        <taxon>Collembola</taxon>
        <taxon>Symphypleona</taxon>
        <taxon>Sminthuridae</taxon>
        <taxon>Allacma</taxon>
    </lineage>
</organism>
<proteinExistence type="inferred from homology"/>
<evidence type="ECO:0000313" key="11">
    <source>
        <dbReference type="Proteomes" id="UP000708208"/>
    </source>
</evidence>
<dbReference type="Proteomes" id="UP000708208">
    <property type="component" value="Unassembled WGS sequence"/>
</dbReference>
<keyword evidence="11" id="KW-1185">Reference proteome</keyword>
<evidence type="ECO:0000256" key="2">
    <source>
        <dbReference type="ARBA" id="ARBA00006375"/>
    </source>
</evidence>
<name>A0A8J2LNR6_9HEXA</name>
<comment type="similarity">
    <text evidence="2 9">Belongs to the mitochondrial carrier (TC 2.A.29) family.</text>
</comment>
<evidence type="ECO:0000256" key="5">
    <source>
        <dbReference type="ARBA" id="ARBA00022792"/>
    </source>
</evidence>
<feature type="repeat" description="Solcar" evidence="8">
    <location>
        <begin position="46"/>
        <end position="164"/>
    </location>
</feature>
<evidence type="ECO:0000256" key="6">
    <source>
        <dbReference type="ARBA" id="ARBA00022989"/>
    </source>
</evidence>
<keyword evidence="8 9" id="KW-0812">Transmembrane</keyword>
<dbReference type="OrthoDB" id="1747031at2759"/>
<evidence type="ECO:0000256" key="8">
    <source>
        <dbReference type="PROSITE-ProRule" id="PRU00282"/>
    </source>
</evidence>
<feature type="repeat" description="Solcar" evidence="8">
    <location>
        <begin position="178"/>
        <end position="262"/>
    </location>
</feature>
<evidence type="ECO:0000256" key="7">
    <source>
        <dbReference type="ARBA" id="ARBA00023128"/>
    </source>
</evidence>
<keyword evidence="8" id="KW-0472">Membrane</keyword>
<evidence type="ECO:0000256" key="9">
    <source>
        <dbReference type="RuleBase" id="RU000488"/>
    </source>
</evidence>
<keyword evidence="6" id="KW-1133">Transmembrane helix</keyword>
<sequence length="382" mass="42883">MHNEQPLSNISQHEVSSKAKGDYLDFVQQDEKMGETLDVTDKRFRIKPHQQMLASCTGALLTAVMVTPLDVVKIRLQSQQKAMLSNKCFLYCNGLMDHICHCVNGKVNVWVKRPSQFSSTIDAFVKICRYEGPSSLWSGLPPTLIAAIPSTMVYFVSYEQLRVFMGDRYKEFSRKDEYPTWVPLIAGGLARTWAVTVISPLELIRTKMQSVRLSYKEVYAACRSLYAVKGIKGFWLGWGPTIMRDVPFSAVYWAGYDMLKKIARQGEQPDLSFSFFAGATSGTFAATVTLPFDVVKTHKQIELGESDFGQKSPKLSSTYQVIRRIVTSQGVKGLFTGIVPRVVKVAPACAIMISSYEFGKTYFVNRNKEQYEKSLLSGGRAT</sequence>
<comment type="subcellular location">
    <subcellularLocation>
        <location evidence="1">Mitochondrion inner membrane</location>
        <topology evidence="1">Multi-pass membrane protein</topology>
    </subcellularLocation>
</comment>
<dbReference type="GO" id="GO:0005743">
    <property type="term" value="C:mitochondrial inner membrane"/>
    <property type="evidence" value="ECO:0007669"/>
    <property type="project" value="UniProtKB-SubCell"/>
</dbReference>
<dbReference type="Pfam" id="PF00153">
    <property type="entry name" value="Mito_carr"/>
    <property type="match status" value="3"/>
</dbReference>
<evidence type="ECO:0000313" key="10">
    <source>
        <dbReference type="EMBL" id="CAG7836079.1"/>
    </source>
</evidence>
<keyword evidence="7" id="KW-0496">Mitochondrion</keyword>
<evidence type="ECO:0000256" key="1">
    <source>
        <dbReference type="ARBA" id="ARBA00004448"/>
    </source>
</evidence>
<keyword evidence="5" id="KW-0999">Mitochondrion inner membrane</keyword>
<evidence type="ECO:0000256" key="4">
    <source>
        <dbReference type="ARBA" id="ARBA00022737"/>
    </source>
</evidence>
<feature type="repeat" description="Solcar" evidence="8">
    <location>
        <begin position="269"/>
        <end position="362"/>
    </location>
</feature>
<dbReference type="PROSITE" id="PS50920">
    <property type="entry name" value="SOLCAR"/>
    <property type="match status" value="3"/>
</dbReference>
<keyword evidence="3 9" id="KW-0813">Transport</keyword>
<evidence type="ECO:0000256" key="3">
    <source>
        <dbReference type="ARBA" id="ARBA00022448"/>
    </source>
</evidence>
<dbReference type="EMBL" id="CAJVCH010570870">
    <property type="protein sequence ID" value="CAG7836079.1"/>
    <property type="molecule type" value="Genomic_DNA"/>
</dbReference>
<accession>A0A8J2LNR6</accession>
<dbReference type="PANTHER" id="PTHR45760:SF2">
    <property type="entry name" value="FI19922P1-RELATED"/>
    <property type="match status" value="1"/>
</dbReference>
<dbReference type="AlphaFoldDB" id="A0A8J2LNR6"/>
<dbReference type="PANTHER" id="PTHR45760">
    <property type="entry name" value="FI19922P1-RELATED"/>
    <property type="match status" value="1"/>
</dbReference>
<dbReference type="InterPro" id="IPR018108">
    <property type="entry name" value="MCP_transmembrane"/>
</dbReference>
<reference evidence="10" key="1">
    <citation type="submission" date="2021-06" db="EMBL/GenBank/DDBJ databases">
        <authorList>
            <person name="Hodson N. C."/>
            <person name="Mongue J. A."/>
            <person name="Jaron S. K."/>
        </authorList>
    </citation>
    <scope>NUCLEOTIDE SEQUENCE</scope>
</reference>
<dbReference type="GO" id="GO:1990542">
    <property type="term" value="P:mitochondrial transmembrane transport"/>
    <property type="evidence" value="ECO:0007669"/>
    <property type="project" value="InterPro"/>
</dbReference>
<keyword evidence="4" id="KW-0677">Repeat</keyword>
<comment type="caution">
    <text evidence="10">The sequence shown here is derived from an EMBL/GenBank/DDBJ whole genome shotgun (WGS) entry which is preliminary data.</text>
</comment>
<dbReference type="InterPro" id="IPR045315">
    <property type="entry name" value="Mtm1-like"/>
</dbReference>
<gene>
    <name evidence="10" type="ORF">AFUS01_LOCUS45366</name>
</gene>
<evidence type="ECO:0008006" key="12">
    <source>
        <dbReference type="Google" id="ProtNLM"/>
    </source>
</evidence>
<protein>
    <recommendedName>
        <fullName evidence="12">Solute carrier family 25 member 40</fullName>
    </recommendedName>
</protein>